<sequence length="34" mass="4173">MLETYWNLSVIGSYWEEHNIEEQCQTSRSHERCL</sequence>
<dbReference type="Proteomes" id="UP001623349">
    <property type="component" value="Unassembled WGS sequence"/>
</dbReference>
<dbReference type="EMBL" id="BAAFST010000013">
    <property type="protein sequence ID" value="GAB1298381.1"/>
    <property type="molecule type" value="Genomic_DNA"/>
</dbReference>
<evidence type="ECO:0000313" key="1">
    <source>
        <dbReference type="EMBL" id="GAB1298381.1"/>
    </source>
</evidence>
<protein>
    <submittedName>
        <fullName evidence="1">Zinc finger protein 998</fullName>
    </submittedName>
</protein>
<keyword evidence="2" id="KW-1185">Reference proteome</keyword>
<evidence type="ECO:0000313" key="2">
    <source>
        <dbReference type="Proteomes" id="UP001623349"/>
    </source>
</evidence>
<reference evidence="1 2" key="1">
    <citation type="submission" date="2024-08" db="EMBL/GenBank/DDBJ databases">
        <title>The draft genome of Apodemus speciosus.</title>
        <authorList>
            <person name="Nabeshima K."/>
            <person name="Suzuki S."/>
            <person name="Onuma M."/>
        </authorList>
    </citation>
    <scope>NUCLEOTIDE SEQUENCE [LARGE SCALE GENOMIC DNA]</scope>
    <source>
        <strain evidence="1">IB14-021</strain>
    </source>
</reference>
<accession>A0ABQ0FGR8</accession>
<organism evidence="1 2">
    <name type="scientific">Apodemus speciosus</name>
    <name type="common">Large Japanese field mouse</name>
    <dbReference type="NCBI Taxonomy" id="105296"/>
    <lineage>
        <taxon>Eukaryota</taxon>
        <taxon>Metazoa</taxon>
        <taxon>Chordata</taxon>
        <taxon>Craniata</taxon>
        <taxon>Vertebrata</taxon>
        <taxon>Euteleostomi</taxon>
        <taxon>Mammalia</taxon>
        <taxon>Eutheria</taxon>
        <taxon>Euarchontoglires</taxon>
        <taxon>Glires</taxon>
        <taxon>Rodentia</taxon>
        <taxon>Myomorpha</taxon>
        <taxon>Muroidea</taxon>
        <taxon>Muridae</taxon>
        <taxon>Murinae</taxon>
        <taxon>Apodemus</taxon>
    </lineage>
</organism>
<comment type="caution">
    <text evidence="1">The sequence shown here is derived from an EMBL/GenBank/DDBJ whole genome shotgun (WGS) entry which is preliminary data.</text>
</comment>
<dbReference type="Gene3D" id="6.10.140.140">
    <property type="match status" value="1"/>
</dbReference>
<name>A0ABQ0FGR8_APOSI</name>
<gene>
    <name evidence="1" type="ORF">APTSU1_001361700</name>
</gene>
<proteinExistence type="predicted"/>